<name>A0A218MN35_9VIRU</name>
<evidence type="ECO:0000256" key="1">
    <source>
        <dbReference type="SAM" id="MobiDB-lite"/>
    </source>
</evidence>
<sequence>MSRRRDNHFPSQVVSDAEKISYDYGLKIARAIEHEWFGGGFGNTRYSTGTNNFHNLRLYARGEQSIQKYKDELSINGDLSYLNLDWKPVPIIPKFVDIVVNGIAERLFSIKAYSQDPAGVSKRTEYMETILKDMKLKDFDAASKELLNVDLSQTPKEELPDSEDELALHMQLNYKQAVELAEEAAINVLLEGSRYDLVKRRFYYDLAVIGIGATKTTFNTSEGAKVEYVDPANLVYSYTESPYFEDIYYVGEVKQIPINELVKEFPHLEHEDLEEISKGNSRHTSAHYGSLDDHDENKIHVLYFNYKTYMNEVYKVKETGTGAMKILPKDDSFNPPSDVEFNFSKLQRAVETMYEGAMILGTDKLLKWEMAKNMMRSKSDYTKVKMNYNIVAPRMYEGRIESLVSRITGFADMIQLTHLKLQQVLSRMVPDGVYLDADGLAEIDLGNGTNYNPQEALNMFFQTGSVIGRSNTIDGDPNSGRTPIQEISNGSGAGGKMQALISTYNYYLQMIRDTTGLNEASDGSTPAERSLVGVQKMAAANSNTATRHILNSGLFLTTETCEALSLRISDILEYSPTRDAFIQAVGVHNIATLKEMSELHLYDFGIFLELAPDEEEKQLLENNIQTSIQQGAIDLEDAIDLRNIRNIKLANQMLKITRKKKAELKQKQELEMTEAQGKSQAEASKAAAEAETQKAQAAHQLNIELENVKSQNKTQQMQMESEIKKELMQMEFEINMKLQEMNMKEVDMKDTRKEDRKDDRTKMQASQQSELIDQRLNKKPPKKFESSGNDIMSGEFGLGGFGPR</sequence>
<feature type="region of interest" description="Disordered" evidence="1">
    <location>
        <begin position="743"/>
        <end position="804"/>
    </location>
</feature>
<proteinExistence type="predicted"/>
<organism evidence="2">
    <name type="scientific">uncultured virus</name>
    <dbReference type="NCBI Taxonomy" id="340016"/>
    <lineage>
        <taxon>Viruses</taxon>
        <taxon>environmental samples</taxon>
    </lineage>
</organism>
<accession>A0A218MN35</accession>
<feature type="compositionally biased region" description="Basic and acidic residues" evidence="1">
    <location>
        <begin position="743"/>
        <end position="762"/>
    </location>
</feature>
<dbReference type="EMBL" id="KY052853">
    <property type="protein sequence ID" value="ASF00726.1"/>
    <property type="molecule type" value="Genomic_DNA"/>
</dbReference>
<feature type="compositionally biased region" description="Low complexity" evidence="1">
    <location>
        <begin position="675"/>
        <end position="695"/>
    </location>
</feature>
<reference evidence="2" key="2">
    <citation type="journal article" date="2017" name="Nat. Commun.">
        <title>Single-virus genomics reveals hidden cosmopolitan and abundant viruses.</title>
        <authorList>
            <person name="Martinez-Hernandez F."/>
            <person name="Fornas O."/>
            <person name="Lluesma Gomez M."/>
            <person name="Bolduc B."/>
            <person name="de la Cruz Pena M.J."/>
            <person name="Martinez J.M."/>
            <person name="Anton J."/>
            <person name="Gasol J.M."/>
            <person name="Rosselli R."/>
            <person name="Rodriguez-Valera F."/>
            <person name="Sullivan M.B."/>
            <person name="Acinas S.G."/>
            <person name="Martinez-Garcia M."/>
        </authorList>
    </citation>
    <scope>NUCLEOTIDE SEQUENCE</scope>
</reference>
<feature type="compositionally biased region" description="Polar residues" evidence="1">
    <location>
        <begin position="473"/>
        <end position="490"/>
    </location>
</feature>
<reference evidence="2" key="1">
    <citation type="submission" date="2016-10" db="EMBL/GenBank/DDBJ databases">
        <authorList>
            <person name="Varghese N."/>
        </authorList>
    </citation>
    <scope>NUCLEOTIDE SEQUENCE</scope>
</reference>
<evidence type="ECO:0008006" key="3">
    <source>
        <dbReference type="Google" id="ProtNLM"/>
    </source>
</evidence>
<evidence type="ECO:0000313" key="2">
    <source>
        <dbReference type="EMBL" id="ASF00726.1"/>
    </source>
</evidence>
<protein>
    <recommendedName>
        <fullName evidence="3">Portal protein</fullName>
    </recommendedName>
</protein>
<feature type="region of interest" description="Disordered" evidence="1">
    <location>
        <begin position="667"/>
        <end position="695"/>
    </location>
</feature>
<feature type="region of interest" description="Disordered" evidence="1">
    <location>
        <begin position="473"/>
        <end position="494"/>
    </location>
</feature>